<feature type="region of interest" description="Disordered" evidence="1">
    <location>
        <begin position="928"/>
        <end position="950"/>
    </location>
</feature>
<feature type="region of interest" description="Disordered" evidence="1">
    <location>
        <begin position="61"/>
        <end position="83"/>
    </location>
</feature>
<protein>
    <recommendedName>
        <fullName evidence="2">TrwC relaxase domain-containing protein</fullName>
    </recommendedName>
</protein>
<proteinExistence type="predicted"/>
<sequence>MLRVYASKNAGQAKSYFSKELTRGDYYFGEQEIVGQWGGKAAEQLGLSGSVTQEAFNQLIDNQDPATGEQLTPRQKENRRPGYDLTFSAPKAFSLIYEYSQDERLLDAFRSAVRHTMEDIEENIHTRVRKNGLNEDRQTGNLIYAEFVHFSARPVESWAPDPQLHAHIYVPNVTYFHEEERWKAIQMAPVKTDAPYFEALFHSRLSKSLSDMGLNIAKDGKFWTIDGIEKETLRKFSNRTEEIEQYAKDNNIVSDKAKDQLGARLRGDKVGGLYREQLREQWWDRLDEKERNTLEELSRFSPSIRSEQQELSTAARSVTFAVNHSLERQSVIPLTRLKEAALREGFGATSDTLIETAFADRDDIIVRHHMGREVATTKAVLQEESDIITFTAKGYGTQDKLNPDYTVGSITDHNTGKSFELAQEQQHAIHTTLNSRDRVQAIEGKAGVGKTTALAALIKGIEAGGNHAVILAPTSEAVKTLKHDGQAYLSTPMQNSYTNARYFVDGNLWEQSRGSTLVVDEAGLLSVNDMHNLFALANSFDNRVILVGDTSQHNSVMRGDAFRILQQEAGLEPLSLNTIRRQQNEEYRAAIKAVASGNIAKGFDLLDKQGAVIEETNDEIRYQTLAQKYTNVLTAGETALTVAPTHAEGQRVTHAIREQLRGAGRLYGDDKPVTKYTNLQWTEAEKTRAYNFEPGQLIRFQQNAKGIGESIRRGQQFIVSHTDKESVWVTDQQGAEHQLNLNQPKRFNVYEQQDMSVSIGESIRITEGGKSKDGKQLNNGSIHRIKNIEKNGDIVLGNGQILDSAKGAIDYGYVTTSYSSQGKTVDHVFIAQSTDYGGAASSEQFYVSASRGKQSVEIFTDNKAELRDQIQHSHQRLSATELTKNSTASFKDRMRNVSTLINALQVYATRTMDHLKGTTEDWLRPFRKTNTTSDFGPTRELQQMDRGIER</sequence>
<dbReference type="NCBIfam" id="TIGR02686">
    <property type="entry name" value="relax_trwC"/>
    <property type="match status" value="1"/>
</dbReference>
<feature type="domain" description="TrwC relaxase" evidence="2">
    <location>
        <begin position="10"/>
        <end position="287"/>
    </location>
</feature>
<dbReference type="EMBL" id="BAABWN010000006">
    <property type="protein sequence ID" value="GAA6168339.1"/>
    <property type="molecule type" value="Genomic_DNA"/>
</dbReference>
<dbReference type="Pfam" id="PF13604">
    <property type="entry name" value="AAA_30"/>
    <property type="match status" value="1"/>
</dbReference>
<dbReference type="PANTHER" id="PTHR43788">
    <property type="entry name" value="DNA2/NAM7 HELICASE FAMILY MEMBER"/>
    <property type="match status" value="1"/>
</dbReference>
<dbReference type="InterPro" id="IPR050534">
    <property type="entry name" value="Coronavir_polyprotein_1ab"/>
</dbReference>
<dbReference type="InterPro" id="IPR014862">
    <property type="entry name" value="TrwC"/>
</dbReference>
<comment type="caution">
    <text evidence="3">The sequence shown here is derived from an EMBL/GenBank/DDBJ whole genome shotgun (WGS) entry which is preliminary data.</text>
</comment>
<keyword evidence="4" id="KW-1185">Reference proteome</keyword>
<name>A0ABQ0A9M1_9GAMM</name>
<dbReference type="CDD" id="cd18809">
    <property type="entry name" value="SF1_C_RecD"/>
    <property type="match status" value="1"/>
</dbReference>
<dbReference type="Pfam" id="PF08751">
    <property type="entry name" value="TrwC"/>
    <property type="match status" value="1"/>
</dbReference>
<evidence type="ECO:0000256" key="1">
    <source>
        <dbReference type="SAM" id="MobiDB-lite"/>
    </source>
</evidence>
<gene>
    <name evidence="3" type="ORF">NBRC116591_21500</name>
</gene>
<feature type="compositionally biased region" description="Polar residues" evidence="1">
    <location>
        <begin position="61"/>
        <end position="73"/>
    </location>
</feature>
<dbReference type="InterPro" id="IPR027417">
    <property type="entry name" value="P-loop_NTPase"/>
</dbReference>
<dbReference type="InterPro" id="IPR014059">
    <property type="entry name" value="TraI/TrwC_relax"/>
</dbReference>
<accession>A0ABQ0A9M1</accession>
<evidence type="ECO:0000259" key="2">
    <source>
        <dbReference type="Pfam" id="PF08751"/>
    </source>
</evidence>
<dbReference type="RefSeq" id="WP_353303013.1">
    <property type="nucleotide sequence ID" value="NZ_BAABWN010000006.1"/>
</dbReference>
<dbReference type="NCBIfam" id="NF041492">
    <property type="entry name" value="MobF"/>
    <property type="match status" value="1"/>
</dbReference>
<evidence type="ECO:0000313" key="3">
    <source>
        <dbReference type="EMBL" id="GAA6168339.1"/>
    </source>
</evidence>
<dbReference type="SUPFAM" id="SSF52540">
    <property type="entry name" value="P-loop containing nucleoside triphosphate hydrolases"/>
    <property type="match status" value="2"/>
</dbReference>
<organism evidence="3 4">
    <name type="scientific">Sessilibacter corallicola</name>
    <dbReference type="NCBI Taxonomy" id="2904075"/>
    <lineage>
        <taxon>Bacteria</taxon>
        <taxon>Pseudomonadati</taxon>
        <taxon>Pseudomonadota</taxon>
        <taxon>Gammaproteobacteria</taxon>
        <taxon>Cellvibrionales</taxon>
        <taxon>Cellvibrionaceae</taxon>
        <taxon>Sessilibacter</taxon>
    </lineage>
</organism>
<reference evidence="3 4" key="1">
    <citation type="submission" date="2024-04" db="EMBL/GenBank/DDBJ databases">
        <title>Draft genome sequence of Sessilibacter corallicola NBRC 116591.</title>
        <authorList>
            <person name="Miyakawa T."/>
            <person name="Kusuya Y."/>
            <person name="Miura T."/>
        </authorList>
    </citation>
    <scope>NUCLEOTIDE SEQUENCE [LARGE SCALE GENOMIC DNA]</scope>
    <source>
        <strain evidence="3 4">KU-00831-HH</strain>
    </source>
</reference>
<dbReference type="SUPFAM" id="SSF55464">
    <property type="entry name" value="Origin of replication-binding domain, RBD-like"/>
    <property type="match status" value="1"/>
</dbReference>
<evidence type="ECO:0000313" key="4">
    <source>
        <dbReference type="Proteomes" id="UP001465153"/>
    </source>
</evidence>
<dbReference type="Proteomes" id="UP001465153">
    <property type="component" value="Unassembled WGS sequence"/>
</dbReference>
<dbReference type="Gene3D" id="3.40.50.300">
    <property type="entry name" value="P-loop containing nucleotide triphosphate hydrolases"/>
    <property type="match status" value="2"/>
</dbReference>